<sequence length="491" mass="53071">MEHSQPFPDSSHDTNNRRVAEGGTIPTSRYLAFPSSVASSSYTDSRRMENGGMALPVHSPSPMTPPHPDDLLNKLQSRGDWPRRREGPLNDVPPRSQIVPGPDQGLAGSTGEPSYTYVLERQHPNRGQLAFGSLRSTFISYGSSSGSTSTHSTRPHFNNYVPTPGGGGYQNQAMNKPVVPPIPYSSYPSNPGLATSSAASYTTSTWGGPPWEALKDPSNPSARARSRNRQPPPGGNPTSPGPSRVRVDVPRYAGSSDTHSLGHGVGNEKHIVAVPLDPHPARIFSQPTGVQRSRTGRKARLAAAQDKAGSGRRRTPKRKPDDSQVSTEQVPKTPVITRDPTYLARVPQTRYTCAVGQGDWEGVSVEFGGIKLKDVADPACASLQDHDGEALNYEGAGSTITCRINFSGRDIGTLKIPTVNNRNPPEATTKKKLGIKVAKFVKRYIKSINVESGNANITFENLVLVRLVRVSRASFQPELWYEVTVSQPDSS</sequence>
<keyword evidence="2" id="KW-1185">Reference proteome</keyword>
<dbReference type="Proteomes" id="UP000886501">
    <property type="component" value="Unassembled WGS sequence"/>
</dbReference>
<protein>
    <submittedName>
        <fullName evidence="1">Uncharacterized protein</fullName>
    </submittedName>
</protein>
<evidence type="ECO:0000313" key="1">
    <source>
        <dbReference type="EMBL" id="KAF9644560.1"/>
    </source>
</evidence>
<evidence type="ECO:0000313" key="2">
    <source>
        <dbReference type="Proteomes" id="UP000886501"/>
    </source>
</evidence>
<comment type="caution">
    <text evidence="1">The sequence shown here is derived from an EMBL/GenBank/DDBJ whole genome shotgun (WGS) entry which is preliminary data.</text>
</comment>
<reference evidence="1" key="2">
    <citation type="journal article" date="2020" name="Nat. Commun.">
        <title>Large-scale genome sequencing of mycorrhizal fungi provides insights into the early evolution of symbiotic traits.</title>
        <authorList>
            <person name="Miyauchi S."/>
            <person name="Kiss E."/>
            <person name="Kuo A."/>
            <person name="Drula E."/>
            <person name="Kohler A."/>
            <person name="Sanchez-Garcia M."/>
            <person name="Morin E."/>
            <person name="Andreopoulos B."/>
            <person name="Barry K.W."/>
            <person name="Bonito G."/>
            <person name="Buee M."/>
            <person name="Carver A."/>
            <person name="Chen C."/>
            <person name="Cichocki N."/>
            <person name="Clum A."/>
            <person name="Culley D."/>
            <person name="Crous P.W."/>
            <person name="Fauchery L."/>
            <person name="Girlanda M."/>
            <person name="Hayes R.D."/>
            <person name="Keri Z."/>
            <person name="LaButti K."/>
            <person name="Lipzen A."/>
            <person name="Lombard V."/>
            <person name="Magnuson J."/>
            <person name="Maillard F."/>
            <person name="Murat C."/>
            <person name="Nolan M."/>
            <person name="Ohm R.A."/>
            <person name="Pangilinan J."/>
            <person name="Pereira M.F."/>
            <person name="Perotto S."/>
            <person name="Peter M."/>
            <person name="Pfister S."/>
            <person name="Riley R."/>
            <person name="Sitrit Y."/>
            <person name="Stielow J.B."/>
            <person name="Szollosi G."/>
            <person name="Zifcakova L."/>
            <person name="Stursova M."/>
            <person name="Spatafora J.W."/>
            <person name="Tedersoo L."/>
            <person name="Vaario L.M."/>
            <person name="Yamada A."/>
            <person name="Yan M."/>
            <person name="Wang P."/>
            <person name="Xu J."/>
            <person name="Bruns T."/>
            <person name="Baldrian P."/>
            <person name="Vilgalys R."/>
            <person name="Dunand C."/>
            <person name="Henrissat B."/>
            <person name="Grigoriev I.V."/>
            <person name="Hibbett D."/>
            <person name="Nagy L.G."/>
            <person name="Martin F.M."/>
        </authorList>
    </citation>
    <scope>NUCLEOTIDE SEQUENCE</scope>
    <source>
        <strain evidence="1">P2</strain>
    </source>
</reference>
<organism evidence="1 2">
    <name type="scientific">Thelephora ganbajun</name>
    <name type="common">Ganba fungus</name>
    <dbReference type="NCBI Taxonomy" id="370292"/>
    <lineage>
        <taxon>Eukaryota</taxon>
        <taxon>Fungi</taxon>
        <taxon>Dikarya</taxon>
        <taxon>Basidiomycota</taxon>
        <taxon>Agaricomycotina</taxon>
        <taxon>Agaricomycetes</taxon>
        <taxon>Thelephorales</taxon>
        <taxon>Thelephoraceae</taxon>
        <taxon>Thelephora</taxon>
    </lineage>
</organism>
<reference evidence="1" key="1">
    <citation type="submission" date="2019-10" db="EMBL/GenBank/DDBJ databases">
        <authorList>
            <consortium name="DOE Joint Genome Institute"/>
            <person name="Kuo A."/>
            <person name="Miyauchi S."/>
            <person name="Kiss E."/>
            <person name="Drula E."/>
            <person name="Kohler A."/>
            <person name="Sanchez-Garcia M."/>
            <person name="Andreopoulos B."/>
            <person name="Barry K.W."/>
            <person name="Bonito G."/>
            <person name="Buee M."/>
            <person name="Carver A."/>
            <person name="Chen C."/>
            <person name="Cichocki N."/>
            <person name="Clum A."/>
            <person name="Culley D."/>
            <person name="Crous P.W."/>
            <person name="Fauchery L."/>
            <person name="Girlanda M."/>
            <person name="Hayes R."/>
            <person name="Keri Z."/>
            <person name="Labutti K."/>
            <person name="Lipzen A."/>
            <person name="Lombard V."/>
            <person name="Magnuson J."/>
            <person name="Maillard F."/>
            <person name="Morin E."/>
            <person name="Murat C."/>
            <person name="Nolan M."/>
            <person name="Ohm R."/>
            <person name="Pangilinan J."/>
            <person name="Pereira M."/>
            <person name="Perotto S."/>
            <person name="Peter M."/>
            <person name="Riley R."/>
            <person name="Sitrit Y."/>
            <person name="Stielow B."/>
            <person name="Szollosi G."/>
            <person name="Zifcakova L."/>
            <person name="Stursova M."/>
            <person name="Spatafora J.W."/>
            <person name="Tedersoo L."/>
            <person name="Vaario L.-M."/>
            <person name="Yamada A."/>
            <person name="Yan M."/>
            <person name="Wang P."/>
            <person name="Xu J."/>
            <person name="Bruns T."/>
            <person name="Baldrian P."/>
            <person name="Vilgalys R."/>
            <person name="Henrissat B."/>
            <person name="Grigoriev I.V."/>
            <person name="Hibbett D."/>
            <person name="Nagy L.G."/>
            <person name="Martin F.M."/>
        </authorList>
    </citation>
    <scope>NUCLEOTIDE SEQUENCE</scope>
    <source>
        <strain evidence="1">P2</strain>
    </source>
</reference>
<name>A0ACB6Z4I2_THEGA</name>
<accession>A0ACB6Z4I2</accession>
<gene>
    <name evidence="1" type="ORF">BDM02DRAFT_930145</name>
</gene>
<dbReference type="EMBL" id="MU118132">
    <property type="protein sequence ID" value="KAF9644560.1"/>
    <property type="molecule type" value="Genomic_DNA"/>
</dbReference>
<proteinExistence type="predicted"/>